<protein>
    <recommendedName>
        <fullName evidence="11">Arf-GAP with coiled-coil, ANK repeat and PH domain-containing protein</fullName>
    </recommendedName>
</protein>
<comment type="caution">
    <text evidence="9">The sequence shown here is derived from an EMBL/GenBank/DDBJ whole genome shotgun (WGS) entry which is preliminary data.</text>
</comment>
<dbReference type="PANTHER" id="PTHR23180">
    <property type="entry name" value="CENTAURIN/ARF"/>
    <property type="match status" value="1"/>
</dbReference>
<dbReference type="Pfam" id="PF00169">
    <property type="entry name" value="PH"/>
    <property type="match status" value="1"/>
</dbReference>
<keyword evidence="10" id="KW-1185">Reference proteome</keyword>
<dbReference type="CDD" id="cd08204">
    <property type="entry name" value="ArfGap"/>
    <property type="match status" value="1"/>
</dbReference>
<dbReference type="InterPro" id="IPR001164">
    <property type="entry name" value="ArfGAP_dom"/>
</dbReference>
<dbReference type="Proteomes" id="UP000242180">
    <property type="component" value="Unassembled WGS sequence"/>
</dbReference>
<feature type="repeat" description="ANK" evidence="5">
    <location>
        <begin position="550"/>
        <end position="582"/>
    </location>
</feature>
<dbReference type="InParanoid" id="A0A1X2H535"/>
<dbReference type="EMBL" id="MCGN01000009">
    <property type="protein sequence ID" value="ORY93428.1"/>
    <property type="molecule type" value="Genomic_DNA"/>
</dbReference>
<dbReference type="STRING" id="13706.A0A1X2H535"/>
<dbReference type="GO" id="GO:0005737">
    <property type="term" value="C:cytoplasm"/>
    <property type="evidence" value="ECO:0007669"/>
    <property type="project" value="InterPro"/>
</dbReference>
<dbReference type="PROSITE" id="PS50088">
    <property type="entry name" value="ANK_REPEAT"/>
    <property type="match status" value="2"/>
</dbReference>
<dbReference type="PROSITE" id="PS50297">
    <property type="entry name" value="ANK_REP_REGION"/>
    <property type="match status" value="2"/>
</dbReference>
<dbReference type="SUPFAM" id="SSF50729">
    <property type="entry name" value="PH domain-like"/>
    <property type="match status" value="1"/>
</dbReference>
<dbReference type="InterPro" id="IPR037278">
    <property type="entry name" value="ARFGAP/RecO"/>
</dbReference>
<evidence type="ECO:0000313" key="10">
    <source>
        <dbReference type="Proteomes" id="UP000242180"/>
    </source>
</evidence>
<evidence type="ECO:0008006" key="11">
    <source>
        <dbReference type="Google" id="ProtNLM"/>
    </source>
</evidence>
<dbReference type="Gene3D" id="2.30.29.30">
    <property type="entry name" value="Pleckstrin-homology domain (PH domain)/Phosphotyrosine-binding domain (PTB)"/>
    <property type="match status" value="1"/>
</dbReference>
<dbReference type="InterPro" id="IPR001849">
    <property type="entry name" value="PH_domain"/>
</dbReference>
<dbReference type="PRINTS" id="PR00405">
    <property type="entry name" value="REVINTRACTNG"/>
</dbReference>
<keyword evidence="4" id="KW-0862">Zinc</keyword>
<name>A0A1X2H535_SYNRA</name>
<gene>
    <name evidence="9" type="ORF">BCR43DRAFT_496924</name>
</gene>
<keyword evidence="5" id="KW-0040">ANK repeat</keyword>
<sequence>MPALDLRGCLEDSPKFRRRVTAHEETVHSFEQSLKTLIKLSRSQVALSRDYSQRQQDLANEFLTFGQSQDDPIVAHALEKFGKSMLEVEKCRSMFDSHVSSTFIDPLEKFAKEILLPVKDYKKRFEKCSDEADAALARYMGKRPRDPTIHEAAQELADSRKVFHQVYMEYVTKLNEIEAKKKVDYMENVLAYMYTKSVFHHQSYEILKDLEPYMRDLTGLLHDSRQRHVEESVEGQCYQDTCAQNAVAQYSPMCDSPTLAETGSETKQGYLFERKGGRVLQTWVRKYYAIDGEELICTTRGPKKDDDMPTTYNLRVCSVKLADNADRRFCFELISPNRVLMLQAENEQDMQDWVHCLREANQLALNSDKAMPEVLAMGKKDYGSTNTSADQDRLKSLREEDGNDICADCGDKGSEWACTNLGVIVCIECSGIHRSLGVHVSKVRSIALDKWETEAIEVMLRLGNTVANKVFESKIPADMQTFRIHADSNRSERDLWITEKYVKRSFVASPTEPETLNQQFWDAATQSNLPKALECLAQGADVDYRNEAEEQQTAMHKAVQQGDEVVVEFLLQWSSDVNQVDANGWTGLHYAAAANNVRLVLTLLKRHAKADTTDASGKTALDLAVDKQNVQAVTALRVFAFDKQHSASPASSLDFGFREAMSSFKVVERQQPQGSHSALDLRQTNPEYENILTDDQNHALLHPDK</sequence>
<dbReference type="Pfam" id="PF16746">
    <property type="entry name" value="BAR_3"/>
    <property type="match status" value="1"/>
</dbReference>
<reference evidence="9 10" key="1">
    <citation type="submission" date="2016-07" db="EMBL/GenBank/DDBJ databases">
        <title>Pervasive Adenine N6-methylation of Active Genes in Fungi.</title>
        <authorList>
            <consortium name="DOE Joint Genome Institute"/>
            <person name="Mondo S.J."/>
            <person name="Dannebaum R.O."/>
            <person name="Kuo R.C."/>
            <person name="Labutti K."/>
            <person name="Haridas S."/>
            <person name="Kuo A."/>
            <person name="Salamov A."/>
            <person name="Ahrendt S.R."/>
            <person name="Lipzen A."/>
            <person name="Sullivan W."/>
            <person name="Andreopoulos W.B."/>
            <person name="Clum A."/>
            <person name="Lindquist E."/>
            <person name="Daum C."/>
            <person name="Ramamoorthy G.K."/>
            <person name="Gryganskyi A."/>
            <person name="Culley D."/>
            <person name="Magnuson J.K."/>
            <person name="James T.Y."/>
            <person name="O'Malley M.A."/>
            <person name="Stajich J.E."/>
            <person name="Spatafora J.W."/>
            <person name="Visel A."/>
            <person name="Grigoriev I.V."/>
        </authorList>
    </citation>
    <scope>NUCLEOTIDE SEQUENCE [LARGE SCALE GENOMIC DNA]</scope>
    <source>
        <strain evidence="9 10">NRRL 2496</strain>
    </source>
</reference>
<dbReference type="InterPro" id="IPR038508">
    <property type="entry name" value="ArfGAP_dom_sf"/>
</dbReference>
<evidence type="ECO:0000256" key="6">
    <source>
        <dbReference type="PROSITE-ProRule" id="PRU00288"/>
    </source>
</evidence>
<dbReference type="SMART" id="SM00248">
    <property type="entry name" value="ANK"/>
    <property type="match status" value="3"/>
</dbReference>
<evidence type="ECO:0000259" key="8">
    <source>
        <dbReference type="PROSITE" id="PS50115"/>
    </source>
</evidence>
<evidence type="ECO:0000259" key="7">
    <source>
        <dbReference type="PROSITE" id="PS50003"/>
    </source>
</evidence>
<dbReference type="InterPro" id="IPR036770">
    <property type="entry name" value="Ankyrin_rpt-contain_sf"/>
</dbReference>
<dbReference type="Pfam" id="PF12796">
    <property type="entry name" value="Ank_2"/>
    <property type="match status" value="1"/>
</dbReference>
<dbReference type="PROSITE" id="PS50003">
    <property type="entry name" value="PH_DOMAIN"/>
    <property type="match status" value="1"/>
</dbReference>
<evidence type="ECO:0000256" key="2">
    <source>
        <dbReference type="ARBA" id="ARBA00022723"/>
    </source>
</evidence>
<dbReference type="Pfam" id="PF01412">
    <property type="entry name" value="ArfGap"/>
    <property type="match status" value="1"/>
</dbReference>
<dbReference type="OMA" id="FGFREAM"/>
<evidence type="ECO:0000256" key="4">
    <source>
        <dbReference type="ARBA" id="ARBA00022833"/>
    </source>
</evidence>
<keyword evidence="3 6" id="KW-0863">Zinc-finger</keyword>
<dbReference type="PANTHER" id="PTHR23180:SF160">
    <property type="entry name" value="ADP-RIBOSYLATION FACTOR GTPASE-ACTIVATING PROTEIN EFFECTOR PROTEIN 1"/>
    <property type="match status" value="1"/>
</dbReference>
<evidence type="ECO:0000256" key="5">
    <source>
        <dbReference type="PROSITE-ProRule" id="PRU00023"/>
    </source>
</evidence>
<dbReference type="Gene3D" id="1.10.220.150">
    <property type="entry name" value="Arf GTPase activating protein"/>
    <property type="match status" value="1"/>
</dbReference>
<dbReference type="InterPro" id="IPR045258">
    <property type="entry name" value="ACAP1/2/3-like"/>
</dbReference>
<dbReference type="PROSITE" id="PS50115">
    <property type="entry name" value="ARFGAP"/>
    <property type="match status" value="1"/>
</dbReference>
<dbReference type="GO" id="GO:0005096">
    <property type="term" value="F:GTPase activator activity"/>
    <property type="evidence" value="ECO:0007669"/>
    <property type="project" value="UniProtKB-KW"/>
</dbReference>
<dbReference type="FunFam" id="1.10.220.150:FF:000009">
    <property type="entry name" value="stromal membrane-associated protein 1 isoform X1"/>
    <property type="match status" value="1"/>
</dbReference>
<dbReference type="CDD" id="cd13250">
    <property type="entry name" value="PH_ACAP"/>
    <property type="match status" value="1"/>
</dbReference>
<dbReference type="SMART" id="SM00233">
    <property type="entry name" value="PH"/>
    <property type="match status" value="1"/>
</dbReference>
<feature type="repeat" description="ANK" evidence="5">
    <location>
        <begin position="583"/>
        <end position="615"/>
    </location>
</feature>
<proteinExistence type="predicted"/>
<evidence type="ECO:0000256" key="1">
    <source>
        <dbReference type="ARBA" id="ARBA00022468"/>
    </source>
</evidence>
<dbReference type="InterPro" id="IPR011993">
    <property type="entry name" value="PH-like_dom_sf"/>
</dbReference>
<dbReference type="SUPFAM" id="SSF57863">
    <property type="entry name" value="ArfGap/RecO-like zinc finger"/>
    <property type="match status" value="1"/>
</dbReference>
<accession>A0A1X2H535</accession>
<evidence type="ECO:0000256" key="3">
    <source>
        <dbReference type="ARBA" id="ARBA00022771"/>
    </source>
</evidence>
<feature type="domain" description="Arf-GAP" evidence="8">
    <location>
        <begin position="391"/>
        <end position="515"/>
    </location>
</feature>
<dbReference type="Gene3D" id="1.25.40.20">
    <property type="entry name" value="Ankyrin repeat-containing domain"/>
    <property type="match status" value="1"/>
</dbReference>
<dbReference type="SUPFAM" id="SSF48403">
    <property type="entry name" value="Ankyrin repeat"/>
    <property type="match status" value="1"/>
</dbReference>
<dbReference type="AlphaFoldDB" id="A0A1X2H535"/>
<evidence type="ECO:0000313" key="9">
    <source>
        <dbReference type="EMBL" id="ORY93428.1"/>
    </source>
</evidence>
<dbReference type="SMART" id="SM00105">
    <property type="entry name" value="ArfGap"/>
    <property type="match status" value="1"/>
</dbReference>
<dbReference type="InterPro" id="IPR004148">
    <property type="entry name" value="BAR_dom"/>
</dbReference>
<keyword evidence="2" id="KW-0479">Metal-binding</keyword>
<keyword evidence="1" id="KW-0343">GTPase activation</keyword>
<dbReference type="OrthoDB" id="10266696at2759"/>
<dbReference type="InterPro" id="IPR027267">
    <property type="entry name" value="AH/BAR_dom_sf"/>
</dbReference>
<organism evidence="9 10">
    <name type="scientific">Syncephalastrum racemosum</name>
    <name type="common">Filamentous fungus</name>
    <dbReference type="NCBI Taxonomy" id="13706"/>
    <lineage>
        <taxon>Eukaryota</taxon>
        <taxon>Fungi</taxon>
        <taxon>Fungi incertae sedis</taxon>
        <taxon>Mucoromycota</taxon>
        <taxon>Mucoromycotina</taxon>
        <taxon>Mucoromycetes</taxon>
        <taxon>Mucorales</taxon>
        <taxon>Syncephalastraceae</taxon>
        <taxon>Syncephalastrum</taxon>
    </lineage>
</organism>
<dbReference type="SUPFAM" id="SSF103657">
    <property type="entry name" value="BAR/IMD domain-like"/>
    <property type="match status" value="1"/>
</dbReference>
<dbReference type="GO" id="GO:0008270">
    <property type="term" value="F:zinc ion binding"/>
    <property type="evidence" value="ECO:0007669"/>
    <property type="project" value="UniProtKB-KW"/>
</dbReference>
<dbReference type="Gene3D" id="1.20.1270.60">
    <property type="entry name" value="Arfaptin homology (AH) domain/BAR domain"/>
    <property type="match status" value="1"/>
</dbReference>
<feature type="domain" description="PH" evidence="7">
    <location>
        <begin position="264"/>
        <end position="362"/>
    </location>
</feature>
<dbReference type="InterPro" id="IPR002110">
    <property type="entry name" value="Ankyrin_rpt"/>
</dbReference>